<dbReference type="EMBL" id="JAGIOC010000001">
    <property type="protein sequence ID" value="MBP2411042.1"/>
    <property type="molecule type" value="Genomic_DNA"/>
</dbReference>
<keyword evidence="2" id="KW-0436">Ligase</keyword>
<evidence type="ECO:0000259" key="1">
    <source>
        <dbReference type="Pfam" id="PF00501"/>
    </source>
</evidence>
<dbReference type="Gene3D" id="3.40.50.12780">
    <property type="entry name" value="N-terminal domain of ligase-like"/>
    <property type="match status" value="1"/>
</dbReference>
<dbReference type="RefSeq" id="WP_342591865.1">
    <property type="nucleotide sequence ID" value="NZ_BAAAJV010000053.1"/>
</dbReference>
<reference evidence="2 3" key="1">
    <citation type="submission" date="2021-03" db="EMBL/GenBank/DDBJ databases">
        <title>Sequencing the genomes of 1000 actinobacteria strains.</title>
        <authorList>
            <person name="Klenk H.-P."/>
        </authorList>
    </citation>
    <scope>NUCLEOTIDE SEQUENCE [LARGE SCALE GENOMIC DNA]</scope>
    <source>
        <strain evidence="2 3">DSM 14564</strain>
    </source>
</reference>
<keyword evidence="3" id="KW-1185">Reference proteome</keyword>
<evidence type="ECO:0000313" key="2">
    <source>
        <dbReference type="EMBL" id="MBP2411042.1"/>
    </source>
</evidence>
<evidence type="ECO:0000313" key="3">
    <source>
        <dbReference type="Proteomes" id="UP000698222"/>
    </source>
</evidence>
<sequence length="373" mass="39369">MIPLLRTSTALRARVALRPGRVVLTDRFGELTAAELLDQVHLLAHRPDRAARHTPSRGLRALAPDAALRQVLLTALSGDGTLDVRTPDAVGGASTLHRGSLTATQLATLADLARRIGLRPGRRLASAAPGVHLHGLLVALGALALGAPLVDLSHLSAARRIALLHRAPPALLTGVPVHLEDLLHADREFGGRRPLRIPRIISGTDQLPESLRADLARHFAGRVHDVYGTTATGPLTVDGRPLRGVRLRAQDGLLRARTPFTRGRTLIIDQGRIEPDGTVRVTDRADGAASPGGMLPDPAAVARLLRAQRGIAAVQLRMVPGERAGSRTIAEVTLAPGMPSGLAPGPEELRALVRDQLGADSVPGEVRLSSPGR</sequence>
<dbReference type="Pfam" id="PF00501">
    <property type="entry name" value="AMP-binding"/>
    <property type="match status" value="1"/>
</dbReference>
<organism evidence="2 3">
    <name type="scientific">Brachybacterium fresconis</name>
    <dbReference type="NCBI Taxonomy" id="173363"/>
    <lineage>
        <taxon>Bacteria</taxon>
        <taxon>Bacillati</taxon>
        <taxon>Actinomycetota</taxon>
        <taxon>Actinomycetes</taxon>
        <taxon>Micrococcales</taxon>
        <taxon>Dermabacteraceae</taxon>
        <taxon>Brachybacterium</taxon>
    </lineage>
</organism>
<dbReference type="EC" id="6.2.1.26" evidence="2"/>
<protein>
    <submittedName>
        <fullName evidence="2">O-succinylbenzoic acid--CoA ligase</fullName>
        <ecNumber evidence="2">6.2.1.26</ecNumber>
    </submittedName>
</protein>
<dbReference type="InterPro" id="IPR000873">
    <property type="entry name" value="AMP-dep_synth/lig_dom"/>
</dbReference>
<gene>
    <name evidence="2" type="ORF">JOF44_003945</name>
</gene>
<name>A0ABS4YRL8_9MICO</name>
<comment type="caution">
    <text evidence="2">The sequence shown here is derived from an EMBL/GenBank/DDBJ whole genome shotgun (WGS) entry which is preliminary data.</text>
</comment>
<feature type="domain" description="AMP-dependent synthetase/ligase" evidence="1">
    <location>
        <begin position="108"/>
        <end position="237"/>
    </location>
</feature>
<dbReference type="SUPFAM" id="SSF56801">
    <property type="entry name" value="Acetyl-CoA synthetase-like"/>
    <property type="match status" value="1"/>
</dbReference>
<proteinExistence type="predicted"/>
<dbReference type="GO" id="GO:0008756">
    <property type="term" value="F:o-succinylbenzoate-CoA ligase activity"/>
    <property type="evidence" value="ECO:0007669"/>
    <property type="project" value="UniProtKB-EC"/>
</dbReference>
<dbReference type="InterPro" id="IPR042099">
    <property type="entry name" value="ANL_N_sf"/>
</dbReference>
<accession>A0ABS4YRL8</accession>
<dbReference type="Proteomes" id="UP000698222">
    <property type="component" value="Unassembled WGS sequence"/>
</dbReference>